<dbReference type="RefSeq" id="WP_043250537.1">
    <property type="nucleotide sequence ID" value="NZ_HG322950.1"/>
</dbReference>
<dbReference type="PATRIC" id="fig|1301098.3.peg.1578"/>
<dbReference type="Proteomes" id="UP000025241">
    <property type="component" value="Chromosome I"/>
</dbReference>
<name>A0A024HD08_PSEKB</name>
<dbReference type="HOGENOM" id="CLU_110687_1_2_6"/>
<evidence type="ECO:0000313" key="2">
    <source>
        <dbReference type="Proteomes" id="UP000025241"/>
    </source>
</evidence>
<organism evidence="1 2">
    <name type="scientific">Pseudomonas knackmussii (strain DSM 6978 / CCUG 54928 / LMG 23759 / B13)</name>
    <dbReference type="NCBI Taxonomy" id="1301098"/>
    <lineage>
        <taxon>Bacteria</taxon>
        <taxon>Pseudomonadati</taxon>
        <taxon>Pseudomonadota</taxon>
        <taxon>Gammaproteobacteria</taxon>
        <taxon>Pseudomonadales</taxon>
        <taxon>Pseudomonadaceae</taxon>
        <taxon>Pseudomonas</taxon>
    </lineage>
</organism>
<keyword evidence="2" id="KW-1185">Reference proteome</keyword>
<dbReference type="AlphaFoldDB" id="A0A024HD08"/>
<accession>A0A024HD08</accession>
<dbReference type="InterPro" id="IPR009387">
    <property type="entry name" value="HigB-2"/>
</dbReference>
<gene>
    <name evidence="1" type="ORF">PKB_1584</name>
</gene>
<dbReference type="KEGG" id="pkc:PKB_1584"/>
<dbReference type="EMBL" id="HG322950">
    <property type="protein sequence ID" value="CDF82945.1"/>
    <property type="molecule type" value="Genomic_DNA"/>
</dbReference>
<dbReference type="PIRSF" id="PIRSF039032">
    <property type="entry name" value="HigB-2"/>
    <property type="match status" value="1"/>
</dbReference>
<evidence type="ECO:0000313" key="1">
    <source>
        <dbReference type="EMBL" id="CDF82945.1"/>
    </source>
</evidence>
<protein>
    <recommendedName>
        <fullName evidence="3">Toxin</fullName>
    </recommendedName>
</protein>
<reference evidence="1 2" key="1">
    <citation type="submission" date="2013-03" db="EMBL/GenBank/DDBJ databases">
        <authorList>
            <person name="Linke B."/>
        </authorList>
    </citation>
    <scope>NUCLEOTIDE SEQUENCE [LARGE SCALE GENOMIC DNA]</scope>
    <source>
        <strain evidence="1 2">B13</strain>
    </source>
</reference>
<dbReference type="eggNOG" id="COG4737">
    <property type="taxonomic scope" value="Bacteria"/>
</dbReference>
<proteinExistence type="predicted"/>
<evidence type="ECO:0008006" key="3">
    <source>
        <dbReference type="Google" id="ProtNLM"/>
    </source>
</evidence>
<sequence>MKAIFVELSPFERNRRYYLEDDEYRLFQQMLLMQPDAGDVIAGTGGLRKVRFGDPRRGKGRRGGLRVIYYCWLGGAQFWLFTLYDKDEADDLDPRQRLQLAGLLRAELRARGESK</sequence>
<dbReference type="STRING" id="1301098.PKB_1584"/>
<dbReference type="OrthoDB" id="197283at2"/>
<reference evidence="1 2" key="2">
    <citation type="submission" date="2014-05" db="EMBL/GenBank/DDBJ databases">
        <title>Genome sequence of the 3-chlorobenzoate degrading bacterium Pseudomonas knackmussii B13 shows multiple evidence for horizontal gene transfer.</title>
        <authorList>
            <person name="Miyazaki R."/>
            <person name="Bertelli C."/>
            <person name="Falquet L."/>
            <person name="Robinson-Rechavi M."/>
            <person name="Gharib W."/>
            <person name="Roy S."/>
            <person name="Van der Meer J.R."/>
        </authorList>
    </citation>
    <scope>NUCLEOTIDE SEQUENCE [LARGE SCALE GENOMIC DNA]</scope>
    <source>
        <strain evidence="1 2">B13</strain>
    </source>
</reference>